<keyword evidence="2" id="KW-1185">Reference proteome</keyword>
<organism evidence="1 2">
    <name type="scientific">Armillaria gallica</name>
    <name type="common">Bulbous honey fungus</name>
    <name type="synonym">Armillaria bulbosa</name>
    <dbReference type="NCBI Taxonomy" id="47427"/>
    <lineage>
        <taxon>Eukaryota</taxon>
        <taxon>Fungi</taxon>
        <taxon>Dikarya</taxon>
        <taxon>Basidiomycota</taxon>
        <taxon>Agaricomycotina</taxon>
        <taxon>Agaricomycetes</taxon>
        <taxon>Agaricomycetidae</taxon>
        <taxon>Agaricales</taxon>
        <taxon>Marasmiineae</taxon>
        <taxon>Physalacriaceae</taxon>
        <taxon>Armillaria</taxon>
    </lineage>
</organism>
<evidence type="ECO:0000313" key="1">
    <source>
        <dbReference type="EMBL" id="PBK82587.1"/>
    </source>
</evidence>
<evidence type="ECO:0000313" key="2">
    <source>
        <dbReference type="Proteomes" id="UP000217790"/>
    </source>
</evidence>
<dbReference type="Proteomes" id="UP000217790">
    <property type="component" value="Unassembled WGS sequence"/>
</dbReference>
<dbReference type="InParanoid" id="A0A2H3D0Q5"/>
<name>A0A2H3D0Q5_ARMGA</name>
<dbReference type="AlphaFoldDB" id="A0A2H3D0Q5"/>
<accession>A0A2H3D0Q5</accession>
<gene>
    <name evidence="1" type="ORF">ARMGADRAFT_1038493</name>
</gene>
<dbReference type="EMBL" id="KZ293715">
    <property type="protein sequence ID" value="PBK82587.1"/>
    <property type="molecule type" value="Genomic_DNA"/>
</dbReference>
<sequence>MTRFDPPKPWNIYHYWRTNRIPDVSATPLWRRYISLHTQARGYRTVKPVHPVGRSSFELADEADLAFRQGPAGRDRLQPVTAANRVAHHLSPNPKIIPEQNLHSLPVGNKNHETISPMVVSEMMPNEGDRSQDTVEQNSEWDLVEDEGERRNSIGTSVHVDTSELQVAPQQEVPQAALSVIVAEVLRLRTQVQQLIVEREAEHV</sequence>
<protein>
    <submittedName>
        <fullName evidence="1">Uncharacterized protein</fullName>
    </submittedName>
</protein>
<reference evidence="2" key="1">
    <citation type="journal article" date="2017" name="Nat. Ecol. Evol.">
        <title>Genome expansion and lineage-specific genetic innovations in the forest pathogenic fungi Armillaria.</title>
        <authorList>
            <person name="Sipos G."/>
            <person name="Prasanna A.N."/>
            <person name="Walter M.C."/>
            <person name="O'Connor E."/>
            <person name="Balint B."/>
            <person name="Krizsan K."/>
            <person name="Kiss B."/>
            <person name="Hess J."/>
            <person name="Varga T."/>
            <person name="Slot J."/>
            <person name="Riley R."/>
            <person name="Boka B."/>
            <person name="Rigling D."/>
            <person name="Barry K."/>
            <person name="Lee J."/>
            <person name="Mihaltcheva S."/>
            <person name="LaButti K."/>
            <person name="Lipzen A."/>
            <person name="Waldron R."/>
            <person name="Moloney N.M."/>
            <person name="Sperisen C."/>
            <person name="Kredics L."/>
            <person name="Vagvoelgyi C."/>
            <person name="Patrignani A."/>
            <person name="Fitzpatrick D."/>
            <person name="Nagy I."/>
            <person name="Doyle S."/>
            <person name="Anderson J.B."/>
            <person name="Grigoriev I.V."/>
            <person name="Gueldener U."/>
            <person name="Muensterkoetter M."/>
            <person name="Nagy L.G."/>
        </authorList>
    </citation>
    <scope>NUCLEOTIDE SEQUENCE [LARGE SCALE GENOMIC DNA]</scope>
    <source>
        <strain evidence="2">Ar21-2</strain>
    </source>
</reference>
<proteinExistence type="predicted"/>